<dbReference type="HOGENOM" id="CLU_1874221_0_0_11"/>
<feature type="compositionally biased region" description="Polar residues" evidence="1">
    <location>
        <begin position="17"/>
        <end position="33"/>
    </location>
</feature>
<evidence type="ECO:0000313" key="3">
    <source>
        <dbReference type="Proteomes" id="UP000007842"/>
    </source>
</evidence>
<evidence type="ECO:0000313" key="2">
    <source>
        <dbReference type="EMBL" id="AEW96650.1"/>
    </source>
</evidence>
<gene>
    <name evidence="2" type="ordered locus">SCATT_42790</name>
</gene>
<dbReference type="EMBL" id="CP003219">
    <property type="protein sequence ID" value="AEW96650.1"/>
    <property type="molecule type" value="Genomic_DNA"/>
</dbReference>
<reference evidence="3" key="1">
    <citation type="submission" date="2011-12" db="EMBL/GenBank/DDBJ databases">
        <title>Complete genome sequence of Streptomyces cattleya strain DSM 46488.</title>
        <authorList>
            <person name="Ou H.-Y."/>
            <person name="Li P."/>
            <person name="Zhao C."/>
            <person name="O'Hagan D."/>
            <person name="Deng Z."/>
        </authorList>
    </citation>
    <scope>NUCLEOTIDE SEQUENCE [LARGE SCALE GENOMIC DNA]</scope>
    <source>
        <strain evidence="3">ATCC 35852 / DSM 46488 / JCM 4925 / NBRC 14057 / NRRL 8057</strain>
    </source>
</reference>
<sequence>MLSACGTSPRPAGPAPSHSTASPSRPAPTTSAGDTDLLGAARQTIRRPAFTHVSSSGQTHWAVSDVRFPSHHYVLRTSCIGKGSLTASATGIGTWHTECTAGEISISQNTQPAHGNTTAFSITATPGVRFAVVAAG</sequence>
<name>G8WSU4_STREN</name>
<proteinExistence type="predicted"/>
<dbReference type="AlphaFoldDB" id="G8WSU4"/>
<feature type="region of interest" description="Disordered" evidence="1">
    <location>
        <begin position="1"/>
        <end position="42"/>
    </location>
</feature>
<dbReference type="KEGG" id="scy:SCATT_42790"/>
<protein>
    <submittedName>
        <fullName evidence="2">Uncharacterized protein</fullName>
    </submittedName>
</protein>
<dbReference type="STRING" id="1003195.SCATT_42790"/>
<evidence type="ECO:0000256" key="1">
    <source>
        <dbReference type="SAM" id="MobiDB-lite"/>
    </source>
</evidence>
<keyword evidence="3" id="KW-1185">Reference proteome</keyword>
<organism evidence="2 3">
    <name type="scientific">Streptantibioticus cattleyicolor (strain ATCC 35852 / DSM 46488 / JCM 4925 / NBRC 14057 / NRRL 8057)</name>
    <name type="common">Streptomyces cattleya</name>
    <dbReference type="NCBI Taxonomy" id="1003195"/>
    <lineage>
        <taxon>Bacteria</taxon>
        <taxon>Bacillati</taxon>
        <taxon>Actinomycetota</taxon>
        <taxon>Actinomycetes</taxon>
        <taxon>Kitasatosporales</taxon>
        <taxon>Streptomycetaceae</taxon>
        <taxon>Streptantibioticus</taxon>
    </lineage>
</organism>
<accession>G8WSU4</accession>
<dbReference type="Proteomes" id="UP000007842">
    <property type="component" value="Chromosome"/>
</dbReference>